<protein>
    <recommendedName>
        <fullName evidence="3">Neutral ceramidase</fullName>
        <ecNumber evidence="3">3.5.1.23</ecNumber>
    </recommendedName>
</protein>
<dbReference type="Gene3D" id="2.60.40.2300">
    <property type="entry name" value="Neutral/alkaline non-lysosomal ceramidase, C-terminal domain"/>
    <property type="match status" value="1"/>
</dbReference>
<dbReference type="PANTHER" id="PTHR12670">
    <property type="entry name" value="CERAMIDASE"/>
    <property type="match status" value="1"/>
</dbReference>
<dbReference type="Pfam" id="PF04734">
    <property type="entry name" value="Ceramidase_alk"/>
    <property type="match status" value="1"/>
</dbReference>
<keyword evidence="8" id="KW-1185">Reference proteome</keyword>
<keyword evidence="2 3" id="KW-0378">Hydrolase</keyword>
<dbReference type="InterPro" id="IPR006311">
    <property type="entry name" value="TAT_signal"/>
</dbReference>
<feature type="domain" description="Neutral/alkaline non-lysosomal ceramidase C-terminal" evidence="6">
    <location>
        <begin position="522"/>
        <end position="679"/>
    </location>
</feature>
<keyword evidence="4" id="KW-0732">Signal</keyword>
<feature type="chain" id="PRO_5046559359" description="Neutral ceramidase" evidence="4">
    <location>
        <begin position="23"/>
        <end position="680"/>
    </location>
</feature>
<dbReference type="EC" id="3.5.1.23" evidence="3"/>
<comment type="catalytic activity">
    <reaction evidence="3">
        <text>an N-acylsphing-4-enine + H2O = sphing-4-enine + a fatty acid</text>
        <dbReference type="Rhea" id="RHEA:20856"/>
        <dbReference type="ChEBI" id="CHEBI:15377"/>
        <dbReference type="ChEBI" id="CHEBI:28868"/>
        <dbReference type="ChEBI" id="CHEBI:52639"/>
        <dbReference type="ChEBI" id="CHEBI:57756"/>
        <dbReference type="EC" id="3.5.1.23"/>
    </reaction>
</comment>
<dbReference type="InterPro" id="IPR038445">
    <property type="entry name" value="NCDase_C_sf"/>
</dbReference>
<comment type="caution">
    <text evidence="7">The sequence shown here is derived from an EMBL/GenBank/DDBJ whole genome shotgun (WGS) entry which is preliminary data.</text>
</comment>
<accession>A0ABW6PPM0</accession>
<dbReference type="PROSITE" id="PS51318">
    <property type="entry name" value="TAT"/>
    <property type="match status" value="1"/>
</dbReference>
<comment type="similarity">
    <text evidence="1 3">Belongs to the neutral ceramidase family.</text>
</comment>
<dbReference type="RefSeq" id="WP_387700910.1">
    <property type="nucleotide sequence ID" value="NZ_JBIAMX010000008.1"/>
</dbReference>
<dbReference type="InterPro" id="IPR006823">
    <property type="entry name" value="Ceramidase_alk"/>
</dbReference>
<keyword evidence="3" id="KW-0443">Lipid metabolism</keyword>
<feature type="signal peptide" evidence="4">
    <location>
        <begin position="1"/>
        <end position="22"/>
    </location>
</feature>
<dbReference type="Pfam" id="PF17048">
    <property type="entry name" value="Ceramidse_alk_C"/>
    <property type="match status" value="1"/>
</dbReference>
<evidence type="ECO:0000259" key="5">
    <source>
        <dbReference type="Pfam" id="PF04734"/>
    </source>
</evidence>
<evidence type="ECO:0000256" key="3">
    <source>
        <dbReference type="RuleBase" id="RU366019"/>
    </source>
</evidence>
<evidence type="ECO:0000259" key="6">
    <source>
        <dbReference type="Pfam" id="PF17048"/>
    </source>
</evidence>
<organism evidence="7 8">
    <name type="scientific">Nocardia thailandica</name>
    <dbReference type="NCBI Taxonomy" id="257275"/>
    <lineage>
        <taxon>Bacteria</taxon>
        <taxon>Bacillati</taxon>
        <taxon>Actinomycetota</taxon>
        <taxon>Actinomycetes</taxon>
        <taxon>Mycobacteriales</taxon>
        <taxon>Nocardiaceae</taxon>
        <taxon>Nocardia</taxon>
    </lineage>
</organism>
<feature type="domain" description="Neutral/alkaline non-lysosomal ceramidase N-terminal" evidence="5">
    <location>
        <begin position="37"/>
        <end position="520"/>
    </location>
</feature>
<dbReference type="EMBL" id="JBIAMX010000008">
    <property type="protein sequence ID" value="MFF0544353.1"/>
    <property type="molecule type" value="Genomic_DNA"/>
</dbReference>
<dbReference type="PANTHER" id="PTHR12670:SF1">
    <property type="entry name" value="NEUTRAL CERAMIDASE"/>
    <property type="match status" value="1"/>
</dbReference>
<proteinExistence type="inferred from homology"/>
<dbReference type="InterPro" id="IPR031329">
    <property type="entry name" value="NEUT/ALK_ceramidase_N"/>
</dbReference>
<sequence>MNVSRRAVLAGAVLSSAAAGLAGPGAVRAGAQSETGYLVGCGIADMTGAVAGQAMMGYSDAEQIAEGLLQRCWARAYVIADRATGQRVVFVTADVACLFQSVHLGVIAELGRRFGDLYTETNVNLNATHTHASCAGTSWDFAYSLAAMGFKAASYRAEVDGIVEAVVRAHESLAPGTVRLGRGELFDASANRSRGAFERNPAEEKALFPDAIDPAVTVLRLSRGGTDVGAITWFATHGTSLTDRNYLIAGDNKGYASYRWEHDEHGVRHTDGPAAFVAAFPQTNAGDLTPNLNLAFMHPSGPTEDNRLNCAIIGERQYQAGRTAFALARPMRAGGVGAITHYLDLSAIEIDGTWTPDGKPARTGPAMMGAAGAATSTEDNWRSQLGFLREGTTNPFVAAVGGLDAPVAQWMRDVQAPKLIAAPLGLLPAGPWVPQIVPIQILRIGELVLAAAPAEFTVVAGLRVRRVVARALGTPVENVLLQGYSNGYTQYVTTPEEYDAQQYEGGETLFGRWTLSAYLQEFDRLARALAAGGDLGRGPAPLDKSGFQPDLVPPIPADEPPAGHAFGEVLSEPPASCRPGETVVATFAGAHPHNDLRHGGTYLEVQRREGPDWRTVHDDNDWCTEFRWARTGTAASTVTLSWTVPEGTEGTFRLVYSGDRRDAAGGRFPIGGATTEFAVS</sequence>
<evidence type="ECO:0000256" key="4">
    <source>
        <dbReference type="SAM" id="SignalP"/>
    </source>
</evidence>
<keyword evidence="3" id="KW-0746">Sphingolipid metabolism</keyword>
<gene>
    <name evidence="7" type="ORF">ACFYTF_16095</name>
</gene>
<evidence type="ECO:0000256" key="2">
    <source>
        <dbReference type="ARBA" id="ARBA00022801"/>
    </source>
</evidence>
<dbReference type="InterPro" id="IPR031331">
    <property type="entry name" value="NEUT/ALK_ceramidase_C"/>
</dbReference>
<evidence type="ECO:0000256" key="1">
    <source>
        <dbReference type="ARBA" id="ARBA00009835"/>
    </source>
</evidence>
<reference evidence="7 8" key="1">
    <citation type="submission" date="2024-10" db="EMBL/GenBank/DDBJ databases">
        <title>The Natural Products Discovery Center: Release of the First 8490 Sequenced Strains for Exploring Actinobacteria Biosynthetic Diversity.</title>
        <authorList>
            <person name="Kalkreuter E."/>
            <person name="Kautsar S.A."/>
            <person name="Yang D."/>
            <person name="Bader C.D."/>
            <person name="Teijaro C.N."/>
            <person name="Fluegel L."/>
            <person name="Davis C.M."/>
            <person name="Simpson J.R."/>
            <person name="Lauterbach L."/>
            <person name="Steele A.D."/>
            <person name="Gui C."/>
            <person name="Meng S."/>
            <person name="Li G."/>
            <person name="Viehrig K."/>
            <person name="Ye F."/>
            <person name="Su P."/>
            <person name="Kiefer A.F."/>
            <person name="Nichols A."/>
            <person name="Cepeda A.J."/>
            <person name="Yan W."/>
            <person name="Fan B."/>
            <person name="Jiang Y."/>
            <person name="Adhikari A."/>
            <person name="Zheng C.-J."/>
            <person name="Schuster L."/>
            <person name="Cowan T.M."/>
            <person name="Smanski M.J."/>
            <person name="Chevrette M.G."/>
            <person name="De Carvalho L.P.S."/>
            <person name="Shen B."/>
        </authorList>
    </citation>
    <scope>NUCLEOTIDE SEQUENCE [LARGE SCALE GENOMIC DNA]</scope>
    <source>
        <strain evidence="7 8">NPDC004045</strain>
    </source>
</reference>
<dbReference type="Proteomes" id="UP001601444">
    <property type="component" value="Unassembled WGS sequence"/>
</dbReference>
<evidence type="ECO:0000313" key="7">
    <source>
        <dbReference type="EMBL" id="MFF0544353.1"/>
    </source>
</evidence>
<name>A0ABW6PPM0_9NOCA</name>
<evidence type="ECO:0000313" key="8">
    <source>
        <dbReference type="Proteomes" id="UP001601444"/>
    </source>
</evidence>